<dbReference type="EMBL" id="CP013189">
    <property type="protein sequence ID" value="ALO46399.1"/>
    <property type="molecule type" value="Genomic_DNA"/>
</dbReference>
<dbReference type="AlphaFoldDB" id="A0A0S2KEJ9"/>
<keyword evidence="2" id="KW-1185">Reference proteome</keyword>
<evidence type="ECO:0000313" key="2">
    <source>
        <dbReference type="Proteomes" id="UP000065641"/>
    </source>
</evidence>
<dbReference type="SUPFAM" id="SSF53448">
    <property type="entry name" value="Nucleotide-diphospho-sugar transferases"/>
    <property type="match status" value="1"/>
</dbReference>
<sequence>MHQPTLVTALLDINRSQINPRFRRKWHAYERSLKRLCQLDLPFHIHAAPAMHAKILRWRQGRQTRLYALNHEQLRQSPHFESIQRIRTSGAWLSQAEWLTNSPMATLELYVPLVNSKMRWLAQAAEQSNDNNDNFIWIDAGIHMHLYPGEHQLVNEAFFQQFIREPSKLRMLAKPYEKNTEVHGFDRGALANYCQTDFVDRCCKGGIFGGGSSIVQTMAEHFSQLLGETIAAGHLGTEECILTALSYRYPTQTDTTLIQQAGVKGLFSERTPWHSVRRLRHPKTTFRALKRRVLSQWTAWRHNAQLKRILQEPPLTGLGRDEFDLHILLCARDVVNGLWALNSFLRYSELRPRLIIHDDGSLSQEHQQRLLQHFPEARIIPFEQANQDMSAALANYPNAYRYRITEYSWPAIKLLDFAWYSRERAFMVLDADVLFFKKPKEIIEAIRQNKGFYMSDWQDAYTWPLERWPAVLGTRGISKVNVGLFYLPDGGLYDIGFVEQCLGAYYQRQPCPRLVWLEQTVWAALFATLGETMKRLPDTYQISTKQALSARTCSHHYVNDSHLARLDFLGQGVPHLIRNRFLSAGAA</sequence>
<evidence type="ECO:0008006" key="3">
    <source>
        <dbReference type="Google" id="ProtNLM"/>
    </source>
</evidence>
<reference evidence="1 2" key="1">
    <citation type="submission" date="2015-11" db="EMBL/GenBank/DDBJ databases">
        <authorList>
            <person name="Zhang Y."/>
            <person name="Guo Z."/>
        </authorList>
    </citation>
    <scope>NUCLEOTIDE SEQUENCE [LARGE SCALE GENOMIC DNA]</scope>
    <source>
        <strain evidence="1 2">KCTC 32221</strain>
    </source>
</reference>
<dbReference type="InterPro" id="IPR011735">
    <property type="entry name" value="WlaTC/HtrL_glycosyltransf"/>
</dbReference>
<accession>A0A0S2KEJ9</accession>
<dbReference type="OrthoDB" id="9779730at2"/>
<gene>
    <name evidence="1" type="ORF">PS2015_1748</name>
</gene>
<proteinExistence type="predicted"/>
<dbReference type="KEGG" id="pspi:PS2015_1748"/>
<dbReference type="Pfam" id="PF09612">
    <property type="entry name" value="HtrL_YibB"/>
    <property type="match status" value="1"/>
</dbReference>
<dbReference type="InterPro" id="IPR029044">
    <property type="entry name" value="Nucleotide-diphossugar_trans"/>
</dbReference>
<protein>
    <recommendedName>
        <fullName evidence="3">Glycosyl transferase</fullName>
    </recommendedName>
</protein>
<dbReference type="STRING" id="1249552.PS2015_1748"/>
<organism evidence="1 2">
    <name type="scientific">Pseudohongiella spirulinae</name>
    <dbReference type="NCBI Taxonomy" id="1249552"/>
    <lineage>
        <taxon>Bacteria</taxon>
        <taxon>Pseudomonadati</taxon>
        <taxon>Pseudomonadota</taxon>
        <taxon>Gammaproteobacteria</taxon>
        <taxon>Pseudomonadales</taxon>
        <taxon>Pseudohongiellaceae</taxon>
        <taxon>Pseudohongiella</taxon>
    </lineage>
</organism>
<dbReference type="Proteomes" id="UP000065641">
    <property type="component" value="Chromosome"/>
</dbReference>
<name>A0A0S2KEJ9_9GAMM</name>
<evidence type="ECO:0000313" key="1">
    <source>
        <dbReference type="EMBL" id="ALO46399.1"/>
    </source>
</evidence>
<dbReference type="RefSeq" id="WP_058021840.1">
    <property type="nucleotide sequence ID" value="NZ_CP013189.1"/>
</dbReference>